<protein>
    <submittedName>
        <fullName evidence="1">Uncharacterized protein</fullName>
    </submittedName>
</protein>
<reference evidence="1" key="1">
    <citation type="submission" date="2018-11" db="EMBL/GenBank/DDBJ databases">
        <authorList>
            <consortium name="Genoscope - CEA"/>
            <person name="William W."/>
        </authorList>
    </citation>
    <scope>NUCLEOTIDE SEQUENCE [LARGE SCALE GENOMIC DNA]</scope>
    <source>
        <strain evidence="1">T9AD</strain>
    </source>
</reference>
<dbReference type="AlphaFoldDB" id="A0A653B0T5"/>
<name>A0A653B0T5_ECTOL</name>
<gene>
    <name evidence="1" type="ORF">POT9AD_1272</name>
</gene>
<accession>A0A653B0T5</accession>
<dbReference type="EMBL" id="LR130779">
    <property type="protein sequence ID" value="VDN62259.1"/>
    <property type="molecule type" value="Genomic_DNA"/>
</dbReference>
<sequence length="42" mass="4754">MIYSNAAAAYCFRDLRVVSQPSQFKELRLCIYSGSNRPTPIS</sequence>
<proteinExistence type="predicted"/>
<organism evidence="1">
    <name type="scientific">Ectopseudomonas oleovorans</name>
    <name type="common">Pseudomonas oleovorans</name>
    <dbReference type="NCBI Taxonomy" id="301"/>
    <lineage>
        <taxon>Bacteria</taxon>
        <taxon>Pseudomonadati</taxon>
        <taxon>Pseudomonadota</taxon>
        <taxon>Gammaproteobacteria</taxon>
        <taxon>Pseudomonadales</taxon>
        <taxon>Pseudomonadaceae</taxon>
        <taxon>Ectopseudomonas</taxon>
    </lineage>
</organism>
<evidence type="ECO:0000313" key="1">
    <source>
        <dbReference type="EMBL" id="VDN62259.1"/>
    </source>
</evidence>